<dbReference type="AlphaFoldDB" id="C4NYP3"/>
<accession>C4NYP3</accession>
<keyword evidence="2" id="KW-0732">Signal</keyword>
<feature type="signal peptide" evidence="2">
    <location>
        <begin position="1"/>
        <end position="17"/>
    </location>
</feature>
<dbReference type="SMR" id="C4NYP3"/>
<sequence length="145" mass="15453">MKGLGVILFCVLAMASAQSWHGGRPGGFPGGGRPGGFPGGGRPGGRPGGFPSVTAPPASCRRWCETPENAFYCCESRYEPEAPVGTKILDCPKVRDTCPPVRFLAVEQPVPCSSDYKCGGLDKCCFDRCLGQHVCKPPSFYEFFA</sequence>
<dbReference type="Gene3D" id="4.10.75.10">
    <property type="entry name" value="Elafin-like"/>
    <property type="match status" value="1"/>
</dbReference>
<dbReference type="EMBL" id="FJ686014">
    <property type="protein sequence ID" value="ACQ66004.1"/>
    <property type="molecule type" value="mRNA"/>
</dbReference>
<dbReference type="Pfam" id="PF00095">
    <property type="entry name" value="WAP"/>
    <property type="match status" value="1"/>
</dbReference>
<evidence type="ECO:0000256" key="2">
    <source>
        <dbReference type="SAM" id="SignalP"/>
    </source>
</evidence>
<name>C4NYP3_PENMO</name>
<dbReference type="OrthoDB" id="6358166at2759"/>
<feature type="compositionally biased region" description="Gly residues" evidence="1">
    <location>
        <begin position="24"/>
        <end position="48"/>
    </location>
</feature>
<dbReference type="InterPro" id="IPR008197">
    <property type="entry name" value="WAP_dom"/>
</dbReference>
<evidence type="ECO:0000259" key="3">
    <source>
        <dbReference type="PROSITE" id="PS51390"/>
    </source>
</evidence>
<feature type="region of interest" description="Disordered" evidence="1">
    <location>
        <begin position="24"/>
        <end position="53"/>
    </location>
</feature>
<dbReference type="InterPro" id="IPR036645">
    <property type="entry name" value="Elafin-like_sf"/>
</dbReference>
<feature type="chain" id="PRO_5002941778" evidence="2">
    <location>
        <begin position="18"/>
        <end position="145"/>
    </location>
</feature>
<proteinExistence type="evidence at transcript level"/>
<dbReference type="PROSITE" id="PS51390">
    <property type="entry name" value="WAP"/>
    <property type="match status" value="1"/>
</dbReference>
<organism evidence="4">
    <name type="scientific">Penaeus monodon</name>
    <name type="common">Giant tiger prawn</name>
    <dbReference type="NCBI Taxonomy" id="6687"/>
    <lineage>
        <taxon>Eukaryota</taxon>
        <taxon>Metazoa</taxon>
        <taxon>Ecdysozoa</taxon>
        <taxon>Arthropoda</taxon>
        <taxon>Crustacea</taxon>
        <taxon>Multicrustacea</taxon>
        <taxon>Malacostraca</taxon>
        <taxon>Eumalacostraca</taxon>
        <taxon>Eucarida</taxon>
        <taxon>Decapoda</taxon>
        <taxon>Dendrobranchiata</taxon>
        <taxon>Penaeoidea</taxon>
        <taxon>Penaeidae</taxon>
        <taxon>Penaeus</taxon>
    </lineage>
</organism>
<feature type="domain" description="WAP" evidence="3">
    <location>
        <begin position="92"/>
        <end position="139"/>
    </location>
</feature>
<protein>
    <submittedName>
        <fullName evidence="4">Crustin Pm1 antimicrobial peptide</fullName>
    </submittedName>
</protein>
<evidence type="ECO:0000313" key="4">
    <source>
        <dbReference type="EMBL" id="ACQ66004.1"/>
    </source>
</evidence>
<dbReference type="GO" id="GO:0030414">
    <property type="term" value="F:peptidase inhibitor activity"/>
    <property type="evidence" value="ECO:0007669"/>
    <property type="project" value="InterPro"/>
</dbReference>
<evidence type="ECO:0000256" key="1">
    <source>
        <dbReference type="SAM" id="MobiDB-lite"/>
    </source>
</evidence>
<reference evidence="4" key="1">
    <citation type="journal article" date="2010" name="Mar. Biotechnol.">
        <title>Cationic antimicrobial peptides in penaeid shrimp.</title>
        <authorList>
            <person name="Tassanakajon A."/>
            <person name="Amparyup P."/>
            <person name="Somboonwiwat K."/>
            <person name="Supungul P."/>
        </authorList>
    </citation>
    <scope>NUCLEOTIDE SEQUENCE</scope>
</reference>
<dbReference type="SMART" id="SM00217">
    <property type="entry name" value="WAP"/>
    <property type="match status" value="1"/>
</dbReference>
<dbReference type="GO" id="GO:0005576">
    <property type="term" value="C:extracellular region"/>
    <property type="evidence" value="ECO:0007669"/>
    <property type="project" value="InterPro"/>
</dbReference>